<comment type="caution">
    <text evidence="2">The sequence shown here is derived from an EMBL/GenBank/DDBJ whole genome shotgun (WGS) entry which is preliminary data.</text>
</comment>
<dbReference type="Proteomes" id="UP001346149">
    <property type="component" value="Unassembled WGS sequence"/>
</dbReference>
<sequence length="94" mass="10388">MDNSVDVANGSKMKPLFGVDSEHVEGLVEGEENSEMKALLPPKGGIMSKNVEKTRRKVQWNDRNGNNLAEVLEFQPSDSSESDEEKDSCICTVM</sequence>
<feature type="region of interest" description="Disordered" evidence="1">
    <location>
        <begin position="27"/>
        <end position="47"/>
    </location>
</feature>
<proteinExistence type="predicted"/>
<accession>A0AAN7L1Z6</accession>
<dbReference type="PANTHER" id="PTHR33401:SF2">
    <property type="entry name" value="OS03G0138400 PROTEIN"/>
    <property type="match status" value="1"/>
</dbReference>
<feature type="region of interest" description="Disordered" evidence="1">
    <location>
        <begin position="71"/>
        <end position="94"/>
    </location>
</feature>
<organism evidence="2 3">
    <name type="scientific">Trapa natans</name>
    <name type="common">Water chestnut</name>
    <dbReference type="NCBI Taxonomy" id="22666"/>
    <lineage>
        <taxon>Eukaryota</taxon>
        <taxon>Viridiplantae</taxon>
        <taxon>Streptophyta</taxon>
        <taxon>Embryophyta</taxon>
        <taxon>Tracheophyta</taxon>
        <taxon>Spermatophyta</taxon>
        <taxon>Magnoliopsida</taxon>
        <taxon>eudicotyledons</taxon>
        <taxon>Gunneridae</taxon>
        <taxon>Pentapetalae</taxon>
        <taxon>rosids</taxon>
        <taxon>malvids</taxon>
        <taxon>Myrtales</taxon>
        <taxon>Lythraceae</taxon>
        <taxon>Trapa</taxon>
    </lineage>
</organism>
<keyword evidence="3" id="KW-1185">Reference proteome</keyword>
<name>A0AAN7L1Z6_TRANT</name>
<reference evidence="2 3" key="1">
    <citation type="journal article" date="2023" name="Hortic Res">
        <title>Pangenome of water caltrop reveals structural variations and asymmetric subgenome divergence after allopolyploidization.</title>
        <authorList>
            <person name="Zhang X."/>
            <person name="Chen Y."/>
            <person name="Wang L."/>
            <person name="Yuan Y."/>
            <person name="Fang M."/>
            <person name="Shi L."/>
            <person name="Lu R."/>
            <person name="Comes H.P."/>
            <person name="Ma Y."/>
            <person name="Chen Y."/>
            <person name="Huang G."/>
            <person name="Zhou Y."/>
            <person name="Zheng Z."/>
            <person name="Qiu Y."/>
        </authorList>
    </citation>
    <scope>NUCLEOTIDE SEQUENCE [LARGE SCALE GENOMIC DNA]</scope>
    <source>
        <strain evidence="2">F231</strain>
    </source>
</reference>
<protein>
    <submittedName>
        <fullName evidence="2">Uncharacterized protein</fullName>
    </submittedName>
</protein>
<evidence type="ECO:0000313" key="3">
    <source>
        <dbReference type="Proteomes" id="UP001346149"/>
    </source>
</evidence>
<gene>
    <name evidence="2" type="ORF">SAY86_005733</name>
</gene>
<dbReference type="AlphaFoldDB" id="A0AAN7L1Z6"/>
<evidence type="ECO:0000256" key="1">
    <source>
        <dbReference type="SAM" id="MobiDB-lite"/>
    </source>
</evidence>
<dbReference type="PANTHER" id="PTHR33401">
    <property type="entry name" value="LIGHT-HARVESTING COMPLEX-LIKE PROTEIN OHP2, CHLOROPLASTIC"/>
    <property type="match status" value="1"/>
</dbReference>
<evidence type="ECO:0000313" key="2">
    <source>
        <dbReference type="EMBL" id="KAK4777045.1"/>
    </source>
</evidence>
<dbReference type="EMBL" id="JAXQNO010000018">
    <property type="protein sequence ID" value="KAK4777045.1"/>
    <property type="molecule type" value="Genomic_DNA"/>
</dbReference>